<dbReference type="GO" id="GO:0004252">
    <property type="term" value="F:serine-type endopeptidase activity"/>
    <property type="evidence" value="ECO:0007669"/>
    <property type="project" value="InterPro"/>
</dbReference>
<dbReference type="InterPro" id="IPR051487">
    <property type="entry name" value="Ser/Thr_Proteases_Immune/Dev"/>
</dbReference>
<proteinExistence type="inferred from homology"/>
<organism evidence="9 10">
    <name type="scientific">Drosophila busckii</name>
    <name type="common">Fruit fly</name>
    <dbReference type="NCBI Taxonomy" id="30019"/>
    <lineage>
        <taxon>Eukaryota</taxon>
        <taxon>Metazoa</taxon>
        <taxon>Ecdysozoa</taxon>
        <taxon>Arthropoda</taxon>
        <taxon>Hexapoda</taxon>
        <taxon>Insecta</taxon>
        <taxon>Pterygota</taxon>
        <taxon>Neoptera</taxon>
        <taxon>Endopterygota</taxon>
        <taxon>Diptera</taxon>
        <taxon>Brachycera</taxon>
        <taxon>Muscomorpha</taxon>
        <taxon>Ephydroidea</taxon>
        <taxon>Drosophilidae</taxon>
        <taxon>Drosophila</taxon>
    </lineage>
</organism>
<evidence type="ECO:0000259" key="8">
    <source>
        <dbReference type="PROSITE" id="PS50240"/>
    </source>
</evidence>
<keyword evidence="3" id="KW-1015">Disulfide bond</keyword>
<dbReference type="SMART" id="SM00020">
    <property type="entry name" value="Tryp_SPc"/>
    <property type="match status" value="1"/>
</dbReference>
<dbReference type="InterPro" id="IPR009003">
    <property type="entry name" value="Peptidase_S1_PA"/>
</dbReference>
<dbReference type="OMA" id="RECVPRH"/>
<dbReference type="InterPro" id="IPR043504">
    <property type="entry name" value="Peptidase_S1_PA_chymotrypsin"/>
</dbReference>
<dbReference type="CDD" id="cd00190">
    <property type="entry name" value="Tryp_SPc"/>
    <property type="match status" value="1"/>
</dbReference>
<accession>A0A0M5IXT9</accession>
<dbReference type="Proteomes" id="UP000494163">
    <property type="component" value="Chromosome 2R"/>
</dbReference>
<evidence type="ECO:0000256" key="2">
    <source>
        <dbReference type="ARBA" id="ARBA00022525"/>
    </source>
</evidence>
<dbReference type="Gene3D" id="2.40.10.10">
    <property type="entry name" value="Trypsin-like serine proteases"/>
    <property type="match status" value="2"/>
</dbReference>
<dbReference type="InterPro" id="IPR041515">
    <property type="entry name" value="PPAF-2-like_Clip"/>
</dbReference>
<name>A0A0M5IXT9_DROBS</name>
<evidence type="ECO:0000256" key="5">
    <source>
        <dbReference type="ARBA" id="ARBA00068096"/>
    </source>
</evidence>
<dbReference type="InterPro" id="IPR001314">
    <property type="entry name" value="Peptidase_S1A"/>
</dbReference>
<comment type="similarity">
    <text evidence="4">Belongs to the peptidase S1 family. CLIP subfamily.</text>
</comment>
<dbReference type="EMBL" id="CP012524">
    <property type="protein sequence ID" value="ALC41956.1"/>
    <property type="molecule type" value="Genomic_DNA"/>
</dbReference>
<evidence type="ECO:0000313" key="10">
    <source>
        <dbReference type="Proteomes" id="UP000494163"/>
    </source>
</evidence>
<evidence type="ECO:0000313" key="9">
    <source>
        <dbReference type="EMBL" id="ALC41956.1"/>
    </source>
</evidence>
<feature type="domain" description="Peptidase S1" evidence="8">
    <location>
        <begin position="178"/>
        <end position="427"/>
    </location>
</feature>
<gene>
    <name evidence="9" type="ORF">Dbus_chr2Rg1535</name>
</gene>
<evidence type="ECO:0000256" key="6">
    <source>
        <dbReference type="ARBA" id="ARBA00076468"/>
    </source>
</evidence>
<protein>
    <recommendedName>
        <fullName evidence="5">Phenoloxidase-activating factor 2</fullName>
    </recommendedName>
    <alternativeName>
        <fullName evidence="6">Prophenoloxidase-activating factor II</fullName>
    </alternativeName>
</protein>
<keyword evidence="10" id="KW-1185">Reference proteome</keyword>
<evidence type="ECO:0000256" key="7">
    <source>
        <dbReference type="SAM" id="SignalP"/>
    </source>
</evidence>
<dbReference type="Pfam" id="PF00089">
    <property type="entry name" value="Trypsin"/>
    <property type="match status" value="1"/>
</dbReference>
<dbReference type="FunFam" id="2.40.10.10:FF:000038">
    <property type="entry name" value="Serine protease"/>
    <property type="match status" value="1"/>
</dbReference>
<evidence type="ECO:0000256" key="1">
    <source>
        <dbReference type="ARBA" id="ARBA00004613"/>
    </source>
</evidence>
<keyword evidence="2" id="KW-0964">Secreted</keyword>
<dbReference type="PROSITE" id="PS50240">
    <property type="entry name" value="TRYPSIN_DOM"/>
    <property type="match status" value="1"/>
</dbReference>
<dbReference type="GO" id="GO:0006508">
    <property type="term" value="P:proteolysis"/>
    <property type="evidence" value="ECO:0007669"/>
    <property type="project" value="InterPro"/>
</dbReference>
<dbReference type="PANTHER" id="PTHR24256">
    <property type="entry name" value="TRYPTASE-RELATED"/>
    <property type="match status" value="1"/>
</dbReference>
<dbReference type="GO" id="GO:0005576">
    <property type="term" value="C:extracellular region"/>
    <property type="evidence" value="ECO:0007669"/>
    <property type="project" value="UniProtKB-SubCell"/>
</dbReference>
<evidence type="ECO:0000256" key="3">
    <source>
        <dbReference type="ARBA" id="ARBA00023157"/>
    </source>
</evidence>
<dbReference type="SUPFAM" id="SSF50494">
    <property type="entry name" value="Trypsin-like serine proteases"/>
    <property type="match status" value="1"/>
</dbReference>
<dbReference type="Pfam" id="PF18322">
    <property type="entry name" value="CLIP_1"/>
    <property type="match status" value="1"/>
</dbReference>
<dbReference type="OrthoDB" id="6261922at2759"/>
<dbReference type="PRINTS" id="PR00722">
    <property type="entry name" value="CHYMOTRYPSIN"/>
</dbReference>
<feature type="chain" id="PRO_5005803343" description="Phenoloxidase-activating factor 2" evidence="7">
    <location>
        <begin position="22"/>
        <end position="436"/>
    </location>
</feature>
<evidence type="ECO:0000256" key="4">
    <source>
        <dbReference type="ARBA" id="ARBA00024195"/>
    </source>
</evidence>
<comment type="subcellular location">
    <subcellularLocation>
        <location evidence="1">Secreted</location>
    </subcellularLocation>
</comment>
<dbReference type="AlphaFoldDB" id="A0A0M5IXT9"/>
<feature type="signal peptide" evidence="7">
    <location>
        <begin position="1"/>
        <end position="21"/>
    </location>
</feature>
<dbReference type="STRING" id="30019.A0A0M5IXT9"/>
<dbReference type="InterPro" id="IPR001254">
    <property type="entry name" value="Trypsin_dom"/>
</dbReference>
<reference evidence="9 10" key="1">
    <citation type="submission" date="2015-08" db="EMBL/GenBank/DDBJ databases">
        <title>Ancestral chromatin configuration constrains chromatin evolution on differentiating sex chromosomes in Drosophila.</title>
        <authorList>
            <person name="Zhou Q."/>
            <person name="Bachtrog D."/>
        </authorList>
    </citation>
    <scope>NUCLEOTIDE SEQUENCE [LARGE SCALE GENOMIC DNA]</scope>
    <source>
        <tissue evidence="9">Whole larvae</tissue>
    </source>
</reference>
<dbReference type="SMR" id="A0A0M5IXT9"/>
<sequence>MPPVFKCLSLLLLLLINCSHALRACTSDELCISEQRCNETDDSGRGQLGPRILDRICGVGLVCCDKEQLESFEASLKSTQATAATLGLDFKTDYESCAVQKLCVPRHLCRTGVVNIDGRYIIKPRIDQMSNNGCGIFESCCPTADQLDESQSPLLRHLQDFQYKGCGYSNPKGLYYDLVGYDNHEARYAEYPWMVAVVDMQDNYVCGGTLIHPQLVLTSAHNVGNHSSDSLLARAGEYDLNSRREPHAPQTRGLRSLWRHQLFNKLNFHNDIALLVLQKPFELGPHIQPLCLPPVETSLVLGNLRGAHCFAIGWGDVAGRNKSMERILKRIDLPVLEHQHCQRLLRHTILGQRFQLHGSFLCAGGIEGKDTCQGDGGSPLFCSLPGQANRYHLAGIVSWGIECAEKDIPAAYTNVPHLRSWIDDQAARVGFKLEEP</sequence>
<keyword evidence="7" id="KW-0732">Signal</keyword>